<protein>
    <submittedName>
        <fullName evidence="1">Uncharacterized protein</fullName>
    </submittedName>
</protein>
<dbReference type="EMBL" id="GISG01078899">
    <property type="protein sequence ID" value="MBA4631713.1"/>
    <property type="molecule type" value="Transcribed_RNA"/>
</dbReference>
<reference evidence="1" key="2">
    <citation type="submission" date="2020-07" db="EMBL/GenBank/DDBJ databases">
        <authorList>
            <person name="Vera ALvarez R."/>
            <person name="Arias-Moreno D.M."/>
            <person name="Jimenez-Jacinto V."/>
            <person name="Jimenez-Bremont J.F."/>
            <person name="Swaminathan K."/>
            <person name="Moose S.P."/>
            <person name="Guerrero-Gonzalez M.L."/>
            <person name="Marino-Ramirez L."/>
            <person name="Landsman D."/>
            <person name="Rodriguez-Kessler M."/>
            <person name="Delgado-Sanchez P."/>
        </authorList>
    </citation>
    <scope>NUCLEOTIDE SEQUENCE</scope>
    <source>
        <tissue evidence="1">Cladode</tissue>
    </source>
</reference>
<dbReference type="AlphaFoldDB" id="A0A7C8Z247"/>
<proteinExistence type="predicted"/>
<name>A0A7C8Z247_OPUST</name>
<organism evidence="1">
    <name type="scientific">Opuntia streptacantha</name>
    <name type="common">Prickly pear cactus</name>
    <name type="synonym">Opuntia cardona</name>
    <dbReference type="NCBI Taxonomy" id="393608"/>
    <lineage>
        <taxon>Eukaryota</taxon>
        <taxon>Viridiplantae</taxon>
        <taxon>Streptophyta</taxon>
        <taxon>Embryophyta</taxon>
        <taxon>Tracheophyta</taxon>
        <taxon>Spermatophyta</taxon>
        <taxon>Magnoliopsida</taxon>
        <taxon>eudicotyledons</taxon>
        <taxon>Gunneridae</taxon>
        <taxon>Pentapetalae</taxon>
        <taxon>Caryophyllales</taxon>
        <taxon>Cactineae</taxon>
        <taxon>Cactaceae</taxon>
        <taxon>Opuntioideae</taxon>
        <taxon>Opuntia</taxon>
    </lineage>
</organism>
<evidence type="ECO:0000313" key="1">
    <source>
        <dbReference type="EMBL" id="MBA4631713.1"/>
    </source>
</evidence>
<reference evidence="1" key="1">
    <citation type="journal article" date="2013" name="J. Plant Res.">
        <title>Effect of fungi and light on seed germination of three Opuntia species from semiarid lands of central Mexico.</title>
        <authorList>
            <person name="Delgado-Sanchez P."/>
            <person name="Jimenez-Bremont J.F."/>
            <person name="Guerrero-Gonzalez Mde L."/>
            <person name="Flores J."/>
        </authorList>
    </citation>
    <scope>NUCLEOTIDE SEQUENCE</scope>
    <source>
        <tissue evidence="1">Cladode</tissue>
    </source>
</reference>
<accession>A0A7C8Z247</accession>
<sequence length="122" mass="13817">MDLTYGGVMLSKPLCSREKCAVGFHGNGFSIFVNCGVIIFKCMLICCNDCQMLISKNYNRLRRILTPKLFFCGGYLHMPRLNRQSQKKLRSRRDTQGKAGFLLAGVLTLKRHLLLIALVCQT</sequence>